<evidence type="ECO:0000313" key="1">
    <source>
        <dbReference type="EMBL" id="QHT92500.1"/>
    </source>
</evidence>
<reference evidence="1" key="1">
    <citation type="journal article" date="2020" name="Nature">
        <title>Giant virus diversity and host interactions through global metagenomics.</title>
        <authorList>
            <person name="Schulz F."/>
            <person name="Roux S."/>
            <person name="Paez-Espino D."/>
            <person name="Jungbluth S."/>
            <person name="Walsh D.A."/>
            <person name="Denef V.J."/>
            <person name="McMahon K.D."/>
            <person name="Konstantinidis K.T."/>
            <person name="Eloe-Fadrosh E.A."/>
            <person name="Kyrpides N.C."/>
            <person name="Woyke T."/>
        </authorList>
    </citation>
    <scope>NUCLEOTIDE SEQUENCE</scope>
    <source>
        <strain evidence="1">GVMAG-M-3300023184-88</strain>
    </source>
</reference>
<accession>A0A6C0IIN8</accession>
<proteinExistence type="predicted"/>
<organism evidence="1">
    <name type="scientific">viral metagenome</name>
    <dbReference type="NCBI Taxonomy" id="1070528"/>
    <lineage>
        <taxon>unclassified sequences</taxon>
        <taxon>metagenomes</taxon>
        <taxon>organismal metagenomes</taxon>
    </lineage>
</organism>
<evidence type="ECO:0008006" key="2">
    <source>
        <dbReference type="Google" id="ProtNLM"/>
    </source>
</evidence>
<protein>
    <recommendedName>
        <fullName evidence="2">Glycosyltransferase</fullName>
    </recommendedName>
</protein>
<name>A0A6C0IIN8_9ZZZZ</name>
<dbReference type="EMBL" id="MN740186">
    <property type="protein sequence ID" value="QHT92500.1"/>
    <property type="molecule type" value="Genomic_DNA"/>
</dbReference>
<dbReference type="AlphaFoldDB" id="A0A6C0IIN8"/>
<sequence length="268" mass="32197">MYKTMTTEYHFYNLYHYGDTITNLKFLMNLVPILQDFNIVIYYYYNQHYNKNKREFEVYLQNTDIIHLRPIEDTPMHATHLWIGEYPVIDGIPYYLYDTYYNLYYKNILKMMQLDKLQINTSLYQEDPRIIKRYNALPDKYKNVDILVLNTPPQSGQIAYDKQTWDEMCYFLALKHKIVTAQHVHPDIECTMRDGLTMYDIGAISTHCKYIVGVHSGPMNACYIPQTKKNVKKWFVFCDKNKHEEIDTINNCTITQIYDYFRTIHSQN</sequence>